<comment type="similarity">
    <text evidence="1">Belongs to the KAE1 / TsaD family.</text>
</comment>
<evidence type="ECO:0000256" key="1">
    <source>
        <dbReference type="HAMAP-Rule" id="MF_03179"/>
    </source>
</evidence>
<dbReference type="Proteomes" id="UP000070054">
    <property type="component" value="Unassembled WGS sequence"/>
</dbReference>
<dbReference type="InterPro" id="IPR017860">
    <property type="entry name" value="Peptidase_M22_CS"/>
</dbReference>
<feature type="domain" description="Gcp-like" evidence="3">
    <location>
        <begin position="257"/>
        <end position="307"/>
    </location>
</feature>
<keyword evidence="1" id="KW-0012">Acyltransferase</keyword>
<dbReference type="OrthoDB" id="10259622at2759"/>
<keyword evidence="1" id="KW-0479">Metal-binding</keyword>
<comment type="subunit">
    <text evidence="1">Homodimer.</text>
</comment>
<accession>A0A135TSJ7</accession>
<feature type="domain" description="Gcp-like" evidence="3">
    <location>
        <begin position="385"/>
        <end position="495"/>
    </location>
</feature>
<keyword evidence="1" id="KW-0808">Transferase</keyword>
<evidence type="ECO:0000259" key="3">
    <source>
        <dbReference type="Pfam" id="PF00814"/>
    </source>
</evidence>
<feature type="compositionally biased region" description="Low complexity" evidence="2">
    <location>
        <begin position="233"/>
        <end position="249"/>
    </location>
</feature>
<name>A0A135TSJ7_9PEZI</name>
<organism evidence="4 5">
    <name type="scientific">Colletotrichum nymphaeae SA-01</name>
    <dbReference type="NCBI Taxonomy" id="1460502"/>
    <lineage>
        <taxon>Eukaryota</taxon>
        <taxon>Fungi</taxon>
        <taxon>Dikarya</taxon>
        <taxon>Ascomycota</taxon>
        <taxon>Pezizomycotina</taxon>
        <taxon>Sordariomycetes</taxon>
        <taxon>Hypocreomycetidae</taxon>
        <taxon>Glomerellales</taxon>
        <taxon>Glomerellaceae</taxon>
        <taxon>Colletotrichum</taxon>
        <taxon>Colletotrichum acutatum species complex</taxon>
    </lineage>
</organism>
<dbReference type="SUPFAM" id="SSF53067">
    <property type="entry name" value="Actin-like ATPase domain"/>
    <property type="match status" value="2"/>
</dbReference>
<dbReference type="GO" id="GO:0006508">
    <property type="term" value="P:proteolysis"/>
    <property type="evidence" value="ECO:0007669"/>
    <property type="project" value="UniProtKB-KW"/>
</dbReference>
<feature type="region of interest" description="Disordered" evidence="2">
    <location>
        <begin position="127"/>
        <end position="169"/>
    </location>
</feature>
<dbReference type="Gene3D" id="3.30.420.40">
    <property type="match status" value="2"/>
</dbReference>
<comment type="function">
    <text evidence="1">Required for the formation of a threonylcarbamoyl group on adenosine at position 37 (t(6)A37) in mitochondrial tRNAs that read codons beginning with adenine. Probably involved in the transfer of the threonylcarbamoyl moiety of threonylcarbamoyl-AMP (TC-AMP) to the N6 group of A37. Involved in mitochondrial genome maintenance.</text>
</comment>
<dbReference type="InterPro" id="IPR022450">
    <property type="entry name" value="TsaD"/>
</dbReference>
<dbReference type="GO" id="GO:0008233">
    <property type="term" value="F:peptidase activity"/>
    <property type="evidence" value="ECO:0007669"/>
    <property type="project" value="UniProtKB-KW"/>
</dbReference>
<evidence type="ECO:0000313" key="5">
    <source>
        <dbReference type="Proteomes" id="UP000070054"/>
    </source>
</evidence>
<keyword evidence="4" id="KW-0645">Protease</keyword>
<feature type="region of interest" description="Disordered" evidence="2">
    <location>
        <begin position="230"/>
        <end position="249"/>
    </location>
</feature>
<keyword evidence="4" id="KW-0378">Hydrolase</keyword>
<comment type="subcellular location">
    <subcellularLocation>
        <location evidence="1">Mitochondrion</location>
    </subcellularLocation>
</comment>
<sequence length="539" mass="58335">MRCPSLTIFQRWRTQSHHLRRTVNGSAAVAPAAHVRPTPFRQQNQLLRRQQYRTLLTLAIETSCDDTCVALLSKDPGPLGRATLHFHRKITSDSTAYGGVYPPVALRSHDASLAPLVAEALSSLPPAASEEEARNHDDSKLIQEGGKGGGRSLAGELGPSSNNTLTVAGTLRQKPDFVTVTRGPGMSANLASGLSTAKGLATAWQVPLLAVNHMQAHALTPRLVSALARHDPTTSTASSSTTTSSDSPTVDVTAAIQPEYPFLTLLVSGGHTQLVHSRSLTSHRILASSSNIAVGDALDKAARHILPPDMLASHGDVMYGALLERFAFPDSFVPSSPSSPDPKSQQGYDYEYTPPLRRVDEITPYTAPPPYSWTLHPPLSASRALSYEFNGLGSEVRKIATSKGDFMSVDERQILARATMRLLFEHLATRIFLALAAEPELKDALKTLVVSGGVASNRFLMHVLRKMLDVRGLEHVEITAPPPALCTDNAAMIAWTGMEMYEAGWESSLSVHPERKWSIDPSSEEGGILGVPGWRRREH</sequence>
<dbReference type="EMBL" id="JEMN01001032">
    <property type="protein sequence ID" value="KXH51115.1"/>
    <property type="molecule type" value="Genomic_DNA"/>
</dbReference>
<keyword evidence="1" id="KW-0496">Mitochondrion</keyword>
<proteinExistence type="inferred from homology"/>
<keyword evidence="1" id="KW-0819">tRNA processing</keyword>
<feature type="domain" description="Gcp-like" evidence="3">
    <location>
        <begin position="157"/>
        <end position="234"/>
    </location>
</feature>
<dbReference type="PROSITE" id="PS01016">
    <property type="entry name" value="GLYCOPROTEASE"/>
    <property type="match status" value="1"/>
</dbReference>
<comment type="catalytic activity">
    <reaction evidence="1">
        <text>L-threonylcarbamoyladenylate + adenosine(37) in tRNA = N(6)-L-threonylcarbamoyladenosine(37) in tRNA + AMP + H(+)</text>
        <dbReference type="Rhea" id="RHEA:37059"/>
        <dbReference type="Rhea" id="RHEA-COMP:10162"/>
        <dbReference type="Rhea" id="RHEA-COMP:10163"/>
        <dbReference type="ChEBI" id="CHEBI:15378"/>
        <dbReference type="ChEBI" id="CHEBI:73682"/>
        <dbReference type="ChEBI" id="CHEBI:74411"/>
        <dbReference type="ChEBI" id="CHEBI:74418"/>
        <dbReference type="ChEBI" id="CHEBI:456215"/>
        <dbReference type="EC" id="2.3.1.234"/>
    </reaction>
</comment>
<dbReference type="HAMAP" id="MF_01445">
    <property type="entry name" value="TsaD"/>
    <property type="match status" value="1"/>
</dbReference>
<dbReference type="GO" id="GO:0072670">
    <property type="term" value="P:mitochondrial tRNA threonylcarbamoyladenosine modification"/>
    <property type="evidence" value="ECO:0007669"/>
    <property type="project" value="TreeGrafter"/>
</dbReference>
<dbReference type="InterPro" id="IPR043129">
    <property type="entry name" value="ATPase_NBD"/>
</dbReference>
<dbReference type="PANTHER" id="PTHR11735:SF6">
    <property type="entry name" value="TRNA N6-ADENOSINE THREONYLCARBAMOYLTRANSFERASE, MITOCHONDRIAL"/>
    <property type="match status" value="1"/>
</dbReference>
<keyword evidence="5" id="KW-1185">Reference proteome</keyword>
<dbReference type="InterPro" id="IPR000905">
    <property type="entry name" value="Gcp-like_dom"/>
</dbReference>
<comment type="cofactor">
    <cofactor evidence="1">
        <name>a divalent metal cation</name>
        <dbReference type="ChEBI" id="CHEBI:60240"/>
    </cofactor>
    <text evidence="1">Binds 1 divalent metal cation per subunit.</text>
</comment>
<dbReference type="GO" id="GO:0061711">
    <property type="term" value="F:tRNA N(6)-L-threonylcarbamoyladenine synthase activity"/>
    <property type="evidence" value="ECO:0007669"/>
    <property type="project" value="UniProtKB-EC"/>
</dbReference>
<comment type="caution">
    <text evidence="4">The sequence shown here is derived from an EMBL/GenBank/DDBJ whole genome shotgun (WGS) entry which is preliminary data.</text>
</comment>
<dbReference type="Pfam" id="PF00814">
    <property type="entry name" value="TsaD"/>
    <property type="match status" value="3"/>
</dbReference>
<protein>
    <submittedName>
        <fullName evidence="4">Glycoprotease</fullName>
    </submittedName>
</protein>
<evidence type="ECO:0000313" key="4">
    <source>
        <dbReference type="EMBL" id="KXH51115.1"/>
    </source>
</evidence>
<reference evidence="4 5" key="1">
    <citation type="submission" date="2014-02" db="EMBL/GenBank/DDBJ databases">
        <title>The genome sequence of Colletotrichum nymphaeae SA-01.</title>
        <authorList>
            <person name="Baroncelli R."/>
            <person name="Thon M.R."/>
        </authorList>
    </citation>
    <scope>NUCLEOTIDE SEQUENCE [LARGE SCALE GENOMIC DNA]</scope>
    <source>
        <strain evidence="4 5">SA-01</strain>
    </source>
</reference>
<dbReference type="GO" id="GO:0046872">
    <property type="term" value="F:metal ion binding"/>
    <property type="evidence" value="ECO:0007669"/>
    <property type="project" value="UniProtKB-KW"/>
</dbReference>
<dbReference type="PANTHER" id="PTHR11735">
    <property type="entry name" value="TRNA N6-ADENOSINE THREONYLCARBAMOYLTRANSFERASE"/>
    <property type="match status" value="1"/>
</dbReference>
<gene>
    <name evidence="4" type="ORF">CNYM01_03617</name>
</gene>
<feature type="compositionally biased region" description="Basic and acidic residues" evidence="2">
    <location>
        <begin position="131"/>
        <end position="141"/>
    </location>
</feature>
<evidence type="ECO:0000256" key="2">
    <source>
        <dbReference type="SAM" id="MobiDB-lite"/>
    </source>
</evidence>
<dbReference type="GO" id="GO:0005739">
    <property type="term" value="C:mitochondrion"/>
    <property type="evidence" value="ECO:0007669"/>
    <property type="project" value="UniProtKB-SubCell"/>
</dbReference>
<dbReference type="AlphaFoldDB" id="A0A135TSJ7"/>